<feature type="domain" description="Glycosyltransferase family 18 catalytic" evidence="15">
    <location>
        <begin position="56"/>
        <end position="175"/>
    </location>
</feature>
<dbReference type="GO" id="GO:0000139">
    <property type="term" value="C:Golgi membrane"/>
    <property type="evidence" value="ECO:0007669"/>
    <property type="project" value="UniProtKB-SubCell"/>
</dbReference>
<keyword evidence="7" id="KW-0812">Transmembrane</keyword>
<proteinExistence type="inferred from homology"/>
<dbReference type="AlphaFoldDB" id="A0A3N0YH72"/>
<dbReference type="InterPro" id="IPR052105">
    <property type="entry name" value="MGAT5_Glycosyltransferase"/>
</dbReference>
<dbReference type="EC" id="2.4.1.155" evidence="4"/>
<evidence type="ECO:0000313" key="16">
    <source>
        <dbReference type="EMBL" id="ROL45503.1"/>
    </source>
</evidence>
<evidence type="ECO:0000256" key="6">
    <source>
        <dbReference type="ARBA" id="ARBA00022679"/>
    </source>
</evidence>
<evidence type="ECO:0000256" key="8">
    <source>
        <dbReference type="ARBA" id="ARBA00022968"/>
    </source>
</evidence>
<dbReference type="GO" id="GO:0030144">
    <property type="term" value="F:alpha-1,6-mannosylglycoprotein 6-beta-N-acetylglucosaminyltransferase activity"/>
    <property type="evidence" value="ECO:0007669"/>
    <property type="project" value="UniProtKB-EC"/>
</dbReference>
<evidence type="ECO:0000256" key="13">
    <source>
        <dbReference type="ARBA" id="ARBA00048243"/>
    </source>
</evidence>
<keyword evidence="12" id="KW-0325">Glycoprotein</keyword>
<dbReference type="GO" id="GO:0006487">
    <property type="term" value="P:protein N-linked glycosylation"/>
    <property type="evidence" value="ECO:0007669"/>
    <property type="project" value="TreeGrafter"/>
</dbReference>
<organism evidence="16 17">
    <name type="scientific">Anabarilius grahami</name>
    <name type="common">Kanglang fish</name>
    <name type="synonym">Barilius grahami</name>
    <dbReference type="NCBI Taxonomy" id="495550"/>
    <lineage>
        <taxon>Eukaryota</taxon>
        <taxon>Metazoa</taxon>
        <taxon>Chordata</taxon>
        <taxon>Craniata</taxon>
        <taxon>Vertebrata</taxon>
        <taxon>Euteleostomi</taxon>
        <taxon>Actinopterygii</taxon>
        <taxon>Neopterygii</taxon>
        <taxon>Teleostei</taxon>
        <taxon>Ostariophysi</taxon>
        <taxon>Cypriniformes</taxon>
        <taxon>Xenocyprididae</taxon>
        <taxon>Xenocypridinae</taxon>
        <taxon>Xenocypridinae incertae sedis</taxon>
        <taxon>Anabarilius</taxon>
    </lineage>
</organism>
<dbReference type="OrthoDB" id="2113294at2759"/>
<dbReference type="PANTHER" id="PTHR15075:SF6">
    <property type="entry name" value="ALPHA-1,6-MANNOSYLGLYCOPROTEIN 6-BETA-N-ACETYLGLUCOSAMINYLTRANSFERASE B"/>
    <property type="match status" value="1"/>
</dbReference>
<evidence type="ECO:0000256" key="7">
    <source>
        <dbReference type="ARBA" id="ARBA00022692"/>
    </source>
</evidence>
<evidence type="ECO:0000313" key="17">
    <source>
        <dbReference type="Proteomes" id="UP000281406"/>
    </source>
</evidence>
<keyword evidence="8" id="KW-0735">Signal-anchor</keyword>
<keyword evidence="9" id="KW-1133">Transmembrane helix</keyword>
<evidence type="ECO:0000256" key="14">
    <source>
        <dbReference type="SAM" id="MobiDB-lite"/>
    </source>
</evidence>
<evidence type="ECO:0000256" key="5">
    <source>
        <dbReference type="ARBA" id="ARBA00022676"/>
    </source>
</evidence>
<keyword evidence="6 16" id="KW-0808">Transferase</keyword>
<protein>
    <recommendedName>
        <fullName evidence="4">alpha-1,6-mannosyl-glycoprotein 6-beta-N-acetylglucosaminyltransferase</fullName>
        <ecNumber evidence="4">2.4.1.155</ecNumber>
    </recommendedName>
</protein>
<dbReference type="InterPro" id="IPR026116">
    <property type="entry name" value="GT18_cat"/>
</dbReference>
<comment type="caution">
    <text evidence="16">The sequence shown here is derived from an EMBL/GenBank/DDBJ whole genome shotgun (WGS) entry which is preliminary data.</text>
</comment>
<name>A0A3N0YH72_ANAGA</name>
<sequence>MNVACGGGDRQATCLEIRHFATNAGEIWSGCCETPGCMSSALQAARARCADQSCTRAADRGEAFFRSDLSLLLERVGSGKESLSFMRRRMRRLAAQWAAAARRLEERLHGQYREQKRIMVHVGFLTEESGDVFSPKVLKGGPLGEMVQWADILTTLHVLGHNLKISLSVKELQGRRQKITVQVVYWTQAEVTVMTGWMLENSGSRSETRMTDDTHTQTWNTGGSSETQETGQ</sequence>
<comment type="similarity">
    <text evidence="3">Belongs to the glycosyltransferase 18 family.</text>
</comment>
<gene>
    <name evidence="16" type="ORF">DPX16_9006</name>
</gene>
<evidence type="ECO:0000256" key="9">
    <source>
        <dbReference type="ARBA" id="ARBA00022989"/>
    </source>
</evidence>
<evidence type="ECO:0000256" key="11">
    <source>
        <dbReference type="ARBA" id="ARBA00023136"/>
    </source>
</evidence>
<keyword evidence="10" id="KW-0333">Golgi apparatus</keyword>
<evidence type="ECO:0000256" key="12">
    <source>
        <dbReference type="ARBA" id="ARBA00023180"/>
    </source>
</evidence>
<evidence type="ECO:0000256" key="10">
    <source>
        <dbReference type="ARBA" id="ARBA00023034"/>
    </source>
</evidence>
<feature type="region of interest" description="Disordered" evidence="14">
    <location>
        <begin position="202"/>
        <end position="232"/>
    </location>
</feature>
<reference evidence="16 17" key="1">
    <citation type="submission" date="2018-10" db="EMBL/GenBank/DDBJ databases">
        <title>Genome assembly for a Yunnan-Guizhou Plateau 3E fish, Anabarilius grahami (Regan), and its evolutionary and genetic applications.</title>
        <authorList>
            <person name="Jiang W."/>
        </authorList>
    </citation>
    <scope>NUCLEOTIDE SEQUENCE [LARGE SCALE GENOMIC DNA]</scope>
    <source>
        <strain evidence="16">AG-KIZ</strain>
        <tissue evidence="16">Muscle</tissue>
    </source>
</reference>
<evidence type="ECO:0000256" key="4">
    <source>
        <dbReference type="ARBA" id="ARBA00012671"/>
    </source>
</evidence>
<feature type="compositionally biased region" description="Basic and acidic residues" evidence="14">
    <location>
        <begin position="206"/>
        <end position="215"/>
    </location>
</feature>
<keyword evidence="17" id="KW-1185">Reference proteome</keyword>
<evidence type="ECO:0000256" key="2">
    <source>
        <dbReference type="ARBA" id="ARBA00004922"/>
    </source>
</evidence>
<evidence type="ECO:0000256" key="3">
    <source>
        <dbReference type="ARBA" id="ARBA00007477"/>
    </source>
</evidence>
<dbReference type="UniPathway" id="UPA00378"/>
<evidence type="ECO:0000259" key="15">
    <source>
        <dbReference type="Pfam" id="PF15024"/>
    </source>
</evidence>
<comment type="subcellular location">
    <subcellularLocation>
        <location evidence="1">Golgi apparatus membrane</location>
        <topology evidence="1">Single-pass type II membrane protein</topology>
    </subcellularLocation>
</comment>
<keyword evidence="11" id="KW-0472">Membrane</keyword>
<evidence type="ECO:0000256" key="1">
    <source>
        <dbReference type="ARBA" id="ARBA00004323"/>
    </source>
</evidence>
<comment type="pathway">
    <text evidence="2">Protein modification; protein glycosylation.</text>
</comment>
<dbReference type="Proteomes" id="UP000281406">
    <property type="component" value="Unassembled WGS sequence"/>
</dbReference>
<feature type="compositionally biased region" description="Polar residues" evidence="14">
    <location>
        <begin position="216"/>
        <end position="232"/>
    </location>
</feature>
<accession>A0A3N0YH72</accession>
<comment type="catalytic activity">
    <reaction evidence="13">
        <text>N(4)-{beta-D-GlcNAc-(1-&gt;2)-[beta-D-GlcNAc-(1-&gt;4)]-alpha-D-Man-(1-&gt;3)-[beta-D-GlcNAc-(1-&gt;2)-alpha-D-Man-(1-&gt;6)]-beta-D-Man-(1-&gt;4)-beta-D-GlcNAc-(1-&gt;4)-beta-D-GlcNAc}-L-asparaginyl-[protein] + UDP-N-acetyl-alpha-D-glucosamine = N(4)-{beta-D-GlcNAc-(1-&gt;2)-[beta-D-GlcNAc-(1-&gt;4)]-alpha-D-Man-(1-&gt;3)-[beta-D-GlcNAc-(1-&gt;2)-[beta-D-GlcNAc-(1-&gt;6)]-alpha-D-Man-(1-&gt;6)]-beta-D-Man-(1-&gt;4)-beta-D-GlcNAc-(1-&gt;4)-beta-D-GlcNAc}-L-asparaginyl-[protein] + UDP + H(+)</text>
        <dbReference type="Rhea" id="RHEA:16921"/>
        <dbReference type="Rhea" id="RHEA-COMP:14374"/>
        <dbReference type="Rhea" id="RHEA-COMP:14377"/>
        <dbReference type="ChEBI" id="CHEBI:15378"/>
        <dbReference type="ChEBI" id="CHEBI:57705"/>
        <dbReference type="ChEBI" id="CHEBI:58223"/>
        <dbReference type="ChEBI" id="CHEBI:139507"/>
        <dbReference type="ChEBI" id="CHEBI:139510"/>
        <dbReference type="EC" id="2.4.1.155"/>
    </reaction>
</comment>
<dbReference type="Pfam" id="PF15024">
    <property type="entry name" value="Glyco_transf_18"/>
    <property type="match status" value="1"/>
</dbReference>
<dbReference type="EMBL" id="RJVU01042552">
    <property type="protein sequence ID" value="ROL45503.1"/>
    <property type="molecule type" value="Genomic_DNA"/>
</dbReference>
<keyword evidence="5 16" id="KW-0328">Glycosyltransferase</keyword>
<dbReference type="PANTHER" id="PTHR15075">
    <property type="entry name" value="ALPHA-MANNOSIDE BETA-1,6-N-ACETYLGLUCOSAMINYLTRANSFERASE"/>
    <property type="match status" value="1"/>
</dbReference>